<dbReference type="Proteomes" id="UP000183454">
    <property type="component" value="Unassembled WGS sequence"/>
</dbReference>
<dbReference type="EMBL" id="FNNH01000009">
    <property type="protein sequence ID" value="SDW38074.1"/>
    <property type="molecule type" value="Genomic_DNA"/>
</dbReference>
<dbReference type="AlphaFoldDB" id="A0A1H2T4A2"/>
<evidence type="ECO:0000256" key="4">
    <source>
        <dbReference type="ARBA" id="ARBA00022993"/>
    </source>
</evidence>
<dbReference type="PROSITE" id="PS51219">
    <property type="entry name" value="DPCK"/>
    <property type="match status" value="1"/>
</dbReference>
<keyword evidence="3" id="KW-0067">ATP-binding</keyword>
<keyword evidence="4" id="KW-0173">Coenzyme A biosynthesis</keyword>
<proteinExistence type="inferred from homology"/>
<evidence type="ECO:0000256" key="1">
    <source>
        <dbReference type="ARBA" id="ARBA00009018"/>
    </source>
</evidence>
<evidence type="ECO:0000313" key="5">
    <source>
        <dbReference type="EMBL" id="SDW38074.1"/>
    </source>
</evidence>
<comment type="similarity">
    <text evidence="1">Belongs to the CoaE family.</text>
</comment>
<dbReference type="GO" id="GO:0005524">
    <property type="term" value="F:ATP binding"/>
    <property type="evidence" value="ECO:0007669"/>
    <property type="project" value="UniProtKB-KW"/>
</dbReference>
<name>A0A1H2T4A2_9PROT</name>
<organism evidence="5 6">
    <name type="scientific">Nitrosomonas communis</name>
    <dbReference type="NCBI Taxonomy" id="44574"/>
    <lineage>
        <taxon>Bacteria</taxon>
        <taxon>Pseudomonadati</taxon>
        <taxon>Pseudomonadota</taxon>
        <taxon>Betaproteobacteria</taxon>
        <taxon>Nitrosomonadales</taxon>
        <taxon>Nitrosomonadaceae</taxon>
        <taxon>Nitrosomonas</taxon>
    </lineage>
</organism>
<dbReference type="InterPro" id="IPR001977">
    <property type="entry name" value="Depp_CoAkinase"/>
</dbReference>
<sequence>MEKIKLIGLSGAIGAGKSTVAQHLRDLYGFYETIFKEDMVCCWLIYSRWT</sequence>
<keyword evidence="5" id="KW-0808">Transferase</keyword>
<evidence type="ECO:0000256" key="2">
    <source>
        <dbReference type="ARBA" id="ARBA00022741"/>
    </source>
</evidence>
<reference evidence="5 6" key="1">
    <citation type="submission" date="2016-10" db="EMBL/GenBank/DDBJ databases">
        <authorList>
            <person name="de Groot N.N."/>
        </authorList>
    </citation>
    <scope>NUCLEOTIDE SEQUENCE [LARGE SCALE GENOMIC DNA]</scope>
    <source>
        <strain evidence="5 6">Nm110</strain>
    </source>
</reference>
<keyword evidence="2" id="KW-0547">Nucleotide-binding</keyword>
<accession>A0A1H2T4A2</accession>
<dbReference type="GO" id="GO:0015937">
    <property type="term" value="P:coenzyme A biosynthetic process"/>
    <property type="evidence" value="ECO:0007669"/>
    <property type="project" value="UniProtKB-KW"/>
</dbReference>
<dbReference type="SUPFAM" id="SSF52540">
    <property type="entry name" value="P-loop containing nucleoside triphosphate hydrolases"/>
    <property type="match status" value="1"/>
</dbReference>
<evidence type="ECO:0000313" key="6">
    <source>
        <dbReference type="Proteomes" id="UP000183454"/>
    </source>
</evidence>
<dbReference type="GO" id="GO:0004140">
    <property type="term" value="F:dephospho-CoA kinase activity"/>
    <property type="evidence" value="ECO:0007669"/>
    <property type="project" value="InterPro"/>
</dbReference>
<dbReference type="Gene3D" id="3.40.50.300">
    <property type="entry name" value="P-loop containing nucleotide triphosphate hydrolases"/>
    <property type="match status" value="1"/>
</dbReference>
<gene>
    <name evidence="5" type="ORF">SAMN05421882_100959</name>
</gene>
<evidence type="ECO:0000256" key="3">
    <source>
        <dbReference type="ARBA" id="ARBA00022840"/>
    </source>
</evidence>
<keyword evidence="5" id="KW-0418">Kinase</keyword>
<dbReference type="InterPro" id="IPR027417">
    <property type="entry name" value="P-loop_NTPase"/>
</dbReference>
<protein>
    <submittedName>
        <fullName evidence="5">Dephospho-CoA kinase</fullName>
    </submittedName>
</protein>